<proteinExistence type="predicted"/>
<organism evidence="2 3">
    <name type="scientific">Deinococcus indicus</name>
    <dbReference type="NCBI Taxonomy" id="223556"/>
    <lineage>
        <taxon>Bacteria</taxon>
        <taxon>Thermotogati</taxon>
        <taxon>Deinococcota</taxon>
        <taxon>Deinococci</taxon>
        <taxon>Deinococcales</taxon>
        <taxon>Deinococcaceae</taxon>
        <taxon>Deinococcus</taxon>
    </lineage>
</organism>
<dbReference type="RefSeq" id="WP_088248048.1">
    <property type="nucleotide sequence ID" value="NZ_NHMK01000010.1"/>
</dbReference>
<dbReference type="AlphaFoldDB" id="A0A246BMG5"/>
<evidence type="ECO:0000259" key="1">
    <source>
        <dbReference type="Pfam" id="PF14028"/>
    </source>
</evidence>
<comment type="caution">
    <text evidence="2">The sequence shown here is derived from an EMBL/GenBank/DDBJ whole genome shotgun (WGS) entry which is preliminary data.</text>
</comment>
<dbReference type="Proteomes" id="UP000197208">
    <property type="component" value="Unassembled WGS sequence"/>
</dbReference>
<sequence>MNSDLNWWTIRFFHHGAGKDRLMRDALMPALAGLRAGGQVRAAFLQRHWLRGPHVQVNVQTTPDALPGVTEALRTAGLDWWAAHGPPVDLTADAYLRRFTSVAQAELVTEPLLPLVPGGTVTTGPLRMREEMFGGPRGAAAARAFWNDTQDVLRAALDPRAQQEGRLPTFLRWAFTFAHAFEGLGEESFCSVPSVGLTFKSHAEAYFFNGNESLRAPFEHKRLQAAGLIGRLYLEAREPDQDLLPLRAAFRDAYGRIMEDLAAQTLRLPTTLDYHAMEGEDARPLTETLSAWHAGLADPDSDLSRLSREPEIVARRLLVNLMYQQMITAGGRALDRLFVCYVASRTIEDAFRDRPWTAPRPRPVTPRAALVGTL</sequence>
<dbReference type="Pfam" id="PF14028">
    <property type="entry name" value="Lant_dehydr_C"/>
    <property type="match status" value="1"/>
</dbReference>
<dbReference type="EMBL" id="NHMK01000010">
    <property type="protein sequence ID" value="OWL96851.1"/>
    <property type="molecule type" value="Genomic_DNA"/>
</dbReference>
<dbReference type="InterPro" id="IPR023809">
    <property type="entry name" value="Thiopep_bacteriocin_synth_dom"/>
</dbReference>
<accession>A0A246BMG5</accession>
<protein>
    <recommendedName>
        <fullName evidence="1">Thiopeptide-type bacteriocin biosynthesis domain-containing protein</fullName>
    </recommendedName>
</protein>
<gene>
    <name evidence="2" type="ORF">CBQ26_07615</name>
</gene>
<evidence type="ECO:0000313" key="2">
    <source>
        <dbReference type="EMBL" id="OWL96851.1"/>
    </source>
</evidence>
<dbReference type="OrthoDB" id="70280at2"/>
<reference evidence="2 3" key="1">
    <citation type="submission" date="2017-05" db="EMBL/GenBank/DDBJ databases">
        <title>De novo genome assembly of Deniococcus indicus strain DR1.</title>
        <authorList>
            <person name="Chauhan D."/>
            <person name="Yennamalli R.M."/>
            <person name="Priyadarshini R."/>
        </authorList>
    </citation>
    <scope>NUCLEOTIDE SEQUENCE [LARGE SCALE GENOMIC DNA]</scope>
    <source>
        <strain evidence="2 3">DR1</strain>
    </source>
</reference>
<name>A0A246BMG5_9DEIO</name>
<feature type="domain" description="Thiopeptide-type bacteriocin biosynthesis" evidence="1">
    <location>
        <begin position="7"/>
        <end position="345"/>
    </location>
</feature>
<keyword evidence="3" id="KW-1185">Reference proteome</keyword>
<evidence type="ECO:0000313" key="3">
    <source>
        <dbReference type="Proteomes" id="UP000197208"/>
    </source>
</evidence>